<dbReference type="SUPFAM" id="SSF53448">
    <property type="entry name" value="Nucleotide-diphospho-sugar transferases"/>
    <property type="match status" value="1"/>
</dbReference>
<evidence type="ECO:0000259" key="6">
    <source>
        <dbReference type="Pfam" id="PF13632"/>
    </source>
</evidence>
<reference evidence="7 8" key="1">
    <citation type="submission" date="2016-10" db="EMBL/GenBank/DDBJ databases">
        <authorList>
            <person name="de Groot N.N."/>
        </authorList>
    </citation>
    <scope>NUCLEOTIDE SEQUENCE [LARGE SCALE GENOMIC DNA]</scope>
    <source>
        <strain evidence="7 8">DSM 23048</strain>
    </source>
</reference>
<dbReference type="Pfam" id="PF00535">
    <property type="entry name" value="Glycos_transf_2"/>
    <property type="match status" value="1"/>
</dbReference>
<dbReference type="AlphaFoldDB" id="A0A1H6YTE3"/>
<dbReference type="PANTHER" id="PTHR43630:SF1">
    <property type="entry name" value="POLY-BETA-1,6-N-ACETYL-D-GLUCOSAMINE SYNTHASE"/>
    <property type="match status" value="1"/>
</dbReference>
<organism evidence="7 8">
    <name type="scientific">Myroides marinus</name>
    <dbReference type="NCBI Taxonomy" id="703342"/>
    <lineage>
        <taxon>Bacteria</taxon>
        <taxon>Pseudomonadati</taxon>
        <taxon>Bacteroidota</taxon>
        <taxon>Flavobacteriia</taxon>
        <taxon>Flavobacteriales</taxon>
        <taxon>Flavobacteriaceae</taxon>
        <taxon>Myroides</taxon>
    </lineage>
</organism>
<keyword evidence="4" id="KW-1133">Transmembrane helix</keyword>
<gene>
    <name evidence="7" type="ORF">SAMN04488018_13323</name>
</gene>
<dbReference type="Gene3D" id="3.90.550.10">
    <property type="entry name" value="Spore Coat Polysaccharide Biosynthesis Protein SpsA, Chain A"/>
    <property type="match status" value="1"/>
</dbReference>
<sequence length="378" mass="43257">MEQLFYFYQYLVYFYACAITVIYFILAVFGYFKILKNKVKYTSKEENTLKTHPKIAPGISVVAPAYNEEVIIIENVQSLLNLDYPNFEVIIVNDGSKDKTLELLIDNFELHEVPYPYIQKVRSAPVKRVFKSTNSFYERLTVVDKENGGTKADAMNAGINIAKYDYFINTDVDCILDKDTLTKVILPVLDSKVHVIAVGATMRMANGCEVREGEIVKAKAPNRLIPLFQETEYLRSYLLAKMGWSSFNLVPNVSGGFGLFDKNIVIEAGGYDSSSHAEDMDMTLRMVAYMCDQKKEYRIEQIPDTCCWTEGPPNLKVLGRQRTRWGRGLLQIFVVHRRFMFNPSYGRMGMLVMPYALLFEFMAPIIEFIGIGFFELSV</sequence>
<dbReference type="EMBL" id="FNYS01000033">
    <property type="protein sequence ID" value="SEJ40542.1"/>
    <property type="molecule type" value="Genomic_DNA"/>
</dbReference>
<dbReference type="Proteomes" id="UP000183077">
    <property type="component" value="Unassembled WGS sequence"/>
</dbReference>
<dbReference type="InterPro" id="IPR001173">
    <property type="entry name" value="Glyco_trans_2-like"/>
</dbReference>
<evidence type="ECO:0000313" key="8">
    <source>
        <dbReference type="Proteomes" id="UP000183077"/>
    </source>
</evidence>
<evidence type="ECO:0000313" key="7">
    <source>
        <dbReference type="EMBL" id="SEJ40542.1"/>
    </source>
</evidence>
<keyword evidence="2" id="KW-0328">Glycosyltransferase</keyword>
<evidence type="ECO:0000256" key="2">
    <source>
        <dbReference type="ARBA" id="ARBA00022676"/>
    </source>
</evidence>
<feature type="domain" description="Glycosyltransferase 2-like" evidence="5">
    <location>
        <begin position="60"/>
        <end position="198"/>
    </location>
</feature>
<keyword evidence="4" id="KW-0812">Transmembrane</keyword>
<feature type="domain" description="Glycosyltransferase 2-like" evidence="6">
    <location>
        <begin position="253"/>
        <end position="352"/>
    </location>
</feature>
<name>A0A1H6YTE3_9FLAO</name>
<protein>
    <submittedName>
        <fullName evidence="7">Glycosyltransferase, catalytic subunit of cellulose synthase and poly-beta-1,6-N-acetylglucosamine synthase</fullName>
    </submittedName>
</protein>
<keyword evidence="3 7" id="KW-0808">Transferase</keyword>
<feature type="transmembrane region" description="Helical" evidence="4">
    <location>
        <begin position="12"/>
        <end position="32"/>
    </location>
</feature>
<evidence type="ECO:0000256" key="4">
    <source>
        <dbReference type="SAM" id="Phobius"/>
    </source>
</evidence>
<accession>A0A1H6YTE3</accession>
<dbReference type="InterPro" id="IPR029044">
    <property type="entry name" value="Nucleotide-diphossugar_trans"/>
</dbReference>
<proteinExistence type="inferred from homology"/>
<comment type="similarity">
    <text evidence="1">Belongs to the glycosyltransferase 2 family.</text>
</comment>
<dbReference type="GO" id="GO:0016757">
    <property type="term" value="F:glycosyltransferase activity"/>
    <property type="evidence" value="ECO:0007669"/>
    <property type="project" value="UniProtKB-KW"/>
</dbReference>
<evidence type="ECO:0000256" key="1">
    <source>
        <dbReference type="ARBA" id="ARBA00006739"/>
    </source>
</evidence>
<dbReference type="PANTHER" id="PTHR43630">
    <property type="entry name" value="POLY-BETA-1,6-N-ACETYL-D-GLUCOSAMINE SYNTHASE"/>
    <property type="match status" value="1"/>
</dbReference>
<dbReference type="RefSeq" id="WP_244154548.1">
    <property type="nucleotide sequence ID" value="NZ_FNYS01000033.1"/>
</dbReference>
<dbReference type="Pfam" id="PF13632">
    <property type="entry name" value="Glyco_trans_2_3"/>
    <property type="match status" value="1"/>
</dbReference>
<keyword evidence="4" id="KW-0472">Membrane</keyword>
<evidence type="ECO:0000256" key="3">
    <source>
        <dbReference type="ARBA" id="ARBA00022679"/>
    </source>
</evidence>
<evidence type="ECO:0000259" key="5">
    <source>
        <dbReference type="Pfam" id="PF00535"/>
    </source>
</evidence>
<feature type="transmembrane region" description="Helical" evidence="4">
    <location>
        <begin position="348"/>
        <end position="374"/>
    </location>
</feature>
<dbReference type="CDD" id="cd06423">
    <property type="entry name" value="CESA_like"/>
    <property type="match status" value="1"/>
</dbReference>
<dbReference type="GeneID" id="82258795"/>